<dbReference type="RefSeq" id="WP_322345565.1">
    <property type="nucleotide sequence ID" value="NZ_CP129968.2"/>
</dbReference>
<accession>A0AA51X374</accession>
<dbReference type="Gene3D" id="2.60.40.3140">
    <property type="match status" value="1"/>
</dbReference>
<evidence type="ECO:0000259" key="1">
    <source>
        <dbReference type="Pfam" id="PF12969"/>
    </source>
</evidence>
<dbReference type="Gene3D" id="2.60.120.1130">
    <property type="match status" value="1"/>
</dbReference>
<name>A0AA51X374_9BACT</name>
<organism evidence="2">
    <name type="scientific">Marivirga arenosa</name>
    <dbReference type="NCBI Taxonomy" id="3059076"/>
    <lineage>
        <taxon>Bacteria</taxon>
        <taxon>Pseudomonadati</taxon>
        <taxon>Bacteroidota</taxon>
        <taxon>Cytophagia</taxon>
        <taxon>Cytophagales</taxon>
        <taxon>Marivirgaceae</taxon>
        <taxon>Marivirga</taxon>
    </lineage>
</organism>
<protein>
    <submittedName>
        <fullName evidence="2">DUF3857 domain-containing protein</fullName>
    </submittedName>
</protein>
<feature type="domain" description="DUF3857" evidence="1">
    <location>
        <begin position="105"/>
        <end position="226"/>
    </location>
</feature>
<proteinExistence type="predicted"/>
<reference evidence="2" key="1">
    <citation type="submission" date="2023-08" db="EMBL/GenBank/DDBJ databases">
        <title>Comparative genomics and taxonomic characterization of three novel marine species of genus Marivirga.</title>
        <authorList>
            <person name="Muhammad N."/>
            <person name="Kim S.-G."/>
        </authorList>
    </citation>
    <scope>NUCLEOTIDE SEQUENCE</scope>
    <source>
        <strain evidence="2">BKB1-2</strain>
    </source>
</reference>
<dbReference type="KEGG" id="marp:QYS47_31675"/>
<dbReference type="Proteomes" id="UP001232019">
    <property type="component" value="Chromosome"/>
</dbReference>
<gene>
    <name evidence="2" type="ORF">QYS47_31675</name>
</gene>
<dbReference type="Gene3D" id="3.10.620.30">
    <property type="match status" value="1"/>
</dbReference>
<dbReference type="EMBL" id="CP129968">
    <property type="protein sequence ID" value="WNB16761.1"/>
    <property type="molecule type" value="Genomic_DNA"/>
</dbReference>
<dbReference type="Pfam" id="PF12969">
    <property type="entry name" value="DUF3857"/>
    <property type="match status" value="1"/>
</dbReference>
<dbReference type="InterPro" id="IPR024618">
    <property type="entry name" value="DUF3857"/>
</dbReference>
<evidence type="ECO:0000313" key="2">
    <source>
        <dbReference type="EMBL" id="WNB16761.1"/>
    </source>
</evidence>
<sequence length="663" mass="77349">MLKSLVLLLSIIFLTSSVYSQKYPFQLGKVDKSQFEIDSCSFYPEAKSMILAEYGDIEFFYEEREGWKYKLNVRVRKKIFDKKDNNKIEKINIKILDSEKGRLAEHLSNIKGYIYNIVNDKIEREKLNKENISTNRIDESHVEYSFNFPNVRKGTVIEYSYTKTSQLINNLETWYFQKDIPVASSVFMYSLPEWFNYQSIQLGNRFLTEFKTENFQRDYRVSWSNLGKDGKRNRGSTTMRSNNQVTYLVAEDVPPLPDEPFMNNKDDLLSRIEFQLMSINFPDGPVDIINGDYAKFSNELMSISYFGKRLSQGRFIKDLKFDADNDKEKALQIYKHLNGRLSWNGKYSFASNKSSKTIYDEKEGSVGDLNLSLIAALKEVGIESHPVILSTRGNGIPHPIYPSFDHFNYVIAYLNVDGEDILCDLSSDLPFGQLPMRCRNGKGWLVNNSDSKWIDLKHNSNYAQMNVIKAEIRKDSIIKYITRRSDGYAAINSFKDIKEYTKEGLIEKLKSNYEHEEVSNITVSDIDYSNSFDLKYEVKSRLNNLDIINLEIPTIGTIKNNPFIKEERFSTVDFAYQQNYRVYATYLIPEEYEAELPKSVLIKIPDNGGQFIFQVSQSKNTISIRSDIMIMKTEFLPQEYQQLKQFYELIEEKHNERIVLRKL</sequence>
<dbReference type="AlphaFoldDB" id="A0AA51X374"/>